<dbReference type="Proteomes" id="UP000699691">
    <property type="component" value="Unassembled WGS sequence"/>
</dbReference>
<proteinExistence type="predicted"/>
<reference evidence="2" key="2">
    <citation type="journal article" date="2021" name="Microbiome">
        <title>Successional dynamics and alternative stable states in a saline activated sludge microbial community over 9 years.</title>
        <authorList>
            <person name="Wang Y."/>
            <person name="Ye J."/>
            <person name="Ju F."/>
            <person name="Liu L."/>
            <person name="Boyd J.A."/>
            <person name="Deng Y."/>
            <person name="Parks D.H."/>
            <person name="Jiang X."/>
            <person name="Yin X."/>
            <person name="Woodcroft B.J."/>
            <person name="Tyson G.W."/>
            <person name="Hugenholtz P."/>
            <person name="Polz M.F."/>
            <person name="Zhang T."/>
        </authorList>
    </citation>
    <scope>NUCLEOTIDE SEQUENCE</scope>
    <source>
        <strain evidence="2">HKST-UBA02</strain>
    </source>
</reference>
<dbReference type="InterPro" id="IPR029033">
    <property type="entry name" value="His_PPase_superfam"/>
</dbReference>
<evidence type="ECO:0000313" key="2">
    <source>
        <dbReference type="EMBL" id="MCA9397889.1"/>
    </source>
</evidence>
<evidence type="ECO:0000313" key="3">
    <source>
        <dbReference type="Proteomes" id="UP000699691"/>
    </source>
</evidence>
<name>A0A955LXB8_UNCKA</name>
<dbReference type="Pfam" id="PF00300">
    <property type="entry name" value="His_Phos_1"/>
    <property type="match status" value="2"/>
</dbReference>
<dbReference type="AlphaFoldDB" id="A0A955LXB8"/>
<sequence>MKLCFVRHGTTGLVEQRQKAEDILSEEGEIQIRKLAQRVDLYKHSIATLTSSSLTRAYASAEIFAETLGLSGLHTANDALREFSLWVDPQDLHTEEIHAKSLGLLRAAQNEFMDFVGTLSHEKDDVHFLITHGNLIRAAIGSLIKTNLETIVRLSVSNASLSVVEYDGEKDYYKLILFNDTSHL</sequence>
<dbReference type="PANTHER" id="PTHR20935:SF0">
    <property type="entry name" value="SERINE_THREONINE-PROTEIN PHOSPHATASE PGAM5, MITOCHONDRIAL"/>
    <property type="match status" value="1"/>
</dbReference>
<accession>A0A955LXB8</accession>
<dbReference type="GO" id="GO:0016787">
    <property type="term" value="F:hydrolase activity"/>
    <property type="evidence" value="ECO:0007669"/>
    <property type="project" value="UniProtKB-KW"/>
</dbReference>
<reference evidence="2" key="1">
    <citation type="submission" date="2020-04" db="EMBL/GenBank/DDBJ databases">
        <authorList>
            <person name="Zhang T."/>
        </authorList>
    </citation>
    <scope>NUCLEOTIDE SEQUENCE</scope>
    <source>
        <strain evidence="2">HKST-UBA02</strain>
    </source>
</reference>
<dbReference type="EMBL" id="JAGQKY010000181">
    <property type="protein sequence ID" value="MCA9397889.1"/>
    <property type="molecule type" value="Genomic_DNA"/>
</dbReference>
<dbReference type="SUPFAM" id="SSF53254">
    <property type="entry name" value="Phosphoglycerate mutase-like"/>
    <property type="match status" value="1"/>
</dbReference>
<dbReference type="InterPro" id="IPR051021">
    <property type="entry name" value="Mito_Ser/Thr_phosphatase"/>
</dbReference>
<dbReference type="SMART" id="SM00855">
    <property type="entry name" value="PGAM"/>
    <property type="match status" value="1"/>
</dbReference>
<dbReference type="PANTHER" id="PTHR20935">
    <property type="entry name" value="PHOSPHOGLYCERATE MUTASE-RELATED"/>
    <property type="match status" value="1"/>
</dbReference>
<organism evidence="2 3">
    <name type="scientific">candidate division WWE3 bacterium</name>
    <dbReference type="NCBI Taxonomy" id="2053526"/>
    <lineage>
        <taxon>Bacteria</taxon>
        <taxon>Katanobacteria</taxon>
    </lineage>
</organism>
<keyword evidence="1" id="KW-0378">Hydrolase</keyword>
<dbReference type="InterPro" id="IPR013078">
    <property type="entry name" value="His_Pase_superF_clade-1"/>
</dbReference>
<dbReference type="CDD" id="cd07067">
    <property type="entry name" value="HP_PGM_like"/>
    <property type="match status" value="1"/>
</dbReference>
<gene>
    <name evidence="2" type="ORF">KC573_03590</name>
</gene>
<evidence type="ECO:0000256" key="1">
    <source>
        <dbReference type="ARBA" id="ARBA00022801"/>
    </source>
</evidence>
<protein>
    <submittedName>
        <fullName evidence="2">Histidine phosphatase family protein</fullName>
    </submittedName>
</protein>
<dbReference type="Gene3D" id="3.40.50.1240">
    <property type="entry name" value="Phosphoglycerate mutase-like"/>
    <property type="match status" value="1"/>
</dbReference>
<comment type="caution">
    <text evidence="2">The sequence shown here is derived from an EMBL/GenBank/DDBJ whole genome shotgun (WGS) entry which is preliminary data.</text>
</comment>